<dbReference type="Proteomes" id="UP000051315">
    <property type="component" value="Unassembled WGS sequence"/>
</dbReference>
<comment type="similarity">
    <text evidence="1 4 7">Belongs to the tRNA pseudouridine synthase TruA family.</text>
</comment>
<dbReference type="InterPro" id="IPR020094">
    <property type="entry name" value="TruA/RsuA/RluB/E/F_N"/>
</dbReference>
<protein>
    <recommendedName>
        <fullName evidence="4">tRNA pseudouridine synthase A</fullName>
        <ecNumber evidence="4">5.4.99.12</ecNumber>
    </recommendedName>
    <alternativeName>
        <fullName evidence="4">tRNA pseudouridine(38-40) synthase</fullName>
    </alternativeName>
    <alternativeName>
        <fullName evidence="4">tRNA pseudouridylate synthase I</fullName>
    </alternativeName>
    <alternativeName>
        <fullName evidence="4">tRNA-uridine isomerase I</fullName>
    </alternativeName>
</protein>
<evidence type="ECO:0000256" key="4">
    <source>
        <dbReference type="HAMAP-Rule" id="MF_00171"/>
    </source>
</evidence>
<evidence type="ECO:0000313" key="10">
    <source>
        <dbReference type="Proteomes" id="UP000051315"/>
    </source>
</evidence>
<comment type="caution">
    <text evidence="9">The sequence shown here is derived from an EMBL/GenBank/DDBJ whole genome shotgun (WGS) entry which is preliminary data.</text>
</comment>
<dbReference type="GO" id="GO:0031119">
    <property type="term" value="P:tRNA pseudouridine synthesis"/>
    <property type="evidence" value="ECO:0007669"/>
    <property type="project" value="UniProtKB-UniRule"/>
</dbReference>
<dbReference type="HAMAP" id="MF_00171">
    <property type="entry name" value="TruA"/>
    <property type="match status" value="1"/>
</dbReference>
<dbReference type="InterPro" id="IPR020095">
    <property type="entry name" value="PsdUridine_synth_TruA_C"/>
</dbReference>
<evidence type="ECO:0000313" key="9">
    <source>
        <dbReference type="EMBL" id="KRM12736.1"/>
    </source>
</evidence>
<name>A0A0R1W4K0_9LACO</name>
<sequence>MPRYKVTVAYDGTKFSGFQSQPDQRTVQGTLEAALTKMNKGGFIRVYGSGRTDAGVHALGQVIHFDYPKEIPARNLLLALNSLLPLDMEVVASERPVADFHAQFDTIAKCYRYRVSRGRFTNPFKRFYTGHYPYPIDVRRIETALLDLLGEHDFTSFAASGGVIKNKVRTIYAATLTVDEAQNELIFEFTGNGFLYNMVRILVATLLEIGNGRRDVHDFRRLFEVKDRQQARGTAPASGLYLKKVYYPGDEAALDQIKMI</sequence>
<dbReference type="RefSeq" id="WP_057823576.1">
    <property type="nucleotide sequence ID" value="NZ_AZFX01000011.1"/>
</dbReference>
<dbReference type="EC" id="5.4.99.12" evidence="4"/>
<dbReference type="PANTHER" id="PTHR11142">
    <property type="entry name" value="PSEUDOURIDYLATE SYNTHASE"/>
    <property type="match status" value="1"/>
</dbReference>
<comment type="catalytic activity">
    <reaction evidence="4 7">
        <text>uridine(38/39/40) in tRNA = pseudouridine(38/39/40) in tRNA</text>
        <dbReference type="Rhea" id="RHEA:22376"/>
        <dbReference type="Rhea" id="RHEA-COMP:10085"/>
        <dbReference type="Rhea" id="RHEA-COMP:10087"/>
        <dbReference type="ChEBI" id="CHEBI:65314"/>
        <dbReference type="ChEBI" id="CHEBI:65315"/>
        <dbReference type="EC" id="5.4.99.12"/>
    </reaction>
</comment>
<feature type="domain" description="Pseudouridine synthase I TruA alpha/beta" evidence="8">
    <location>
        <begin position="8"/>
        <end position="105"/>
    </location>
</feature>
<dbReference type="NCBIfam" id="TIGR00071">
    <property type="entry name" value="hisT_truA"/>
    <property type="match status" value="1"/>
</dbReference>
<comment type="subunit">
    <text evidence="4">Homodimer.</text>
</comment>
<dbReference type="GO" id="GO:0160147">
    <property type="term" value="F:tRNA pseudouridine(38-40) synthase activity"/>
    <property type="evidence" value="ECO:0007669"/>
    <property type="project" value="UniProtKB-EC"/>
</dbReference>
<dbReference type="InterPro" id="IPR020103">
    <property type="entry name" value="PsdUridine_synth_cat_dom_sf"/>
</dbReference>
<dbReference type="STRING" id="1423735.FC15_GL000189"/>
<dbReference type="SUPFAM" id="SSF55120">
    <property type="entry name" value="Pseudouridine synthase"/>
    <property type="match status" value="1"/>
</dbReference>
<comment type="caution">
    <text evidence="4">Lacks conserved residue(s) required for the propagation of feature annotation.</text>
</comment>
<dbReference type="GO" id="GO:0003723">
    <property type="term" value="F:RNA binding"/>
    <property type="evidence" value="ECO:0007669"/>
    <property type="project" value="InterPro"/>
</dbReference>
<organism evidence="9 10">
    <name type="scientific">Lapidilactobacillus concavus DSM 17758</name>
    <dbReference type="NCBI Taxonomy" id="1423735"/>
    <lineage>
        <taxon>Bacteria</taxon>
        <taxon>Bacillati</taxon>
        <taxon>Bacillota</taxon>
        <taxon>Bacilli</taxon>
        <taxon>Lactobacillales</taxon>
        <taxon>Lactobacillaceae</taxon>
        <taxon>Lapidilactobacillus</taxon>
    </lineage>
</organism>
<evidence type="ECO:0000256" key="3">
    <source>
        <dbReference type="ARBA" id="ARBA00023235"/>
    </source>
</evidence>
<dbReference type="FunFam" id="3.30.70.580:FF:000001">
    <property type="entry name" value="tRNA pseudouridine synthase A"/>
    <property type="match status" value="1"/>
</dbReference>
<evidence type="ECO:0000256" key="6">
    <source>
        <dbReference type="PIRSR" id="PIRSR001430-2"/>
    </source>
</evidence>
<dbReference type="PANTHER" id="PTHR11142:SF0">
    <property type="entry name" value="TRNA PSEUDOURIDINE SYNTHASE-LIKE 1"/>
    <property type="match status" value="1"/>
</dbReference>
<gene>
    <name evidence="4" type="primary">truA</name>
    <name evidence="9" type="ORF">FC15_GL000189</name>
</gene>
<evidence type="ECO:0000256" key="5">
    <source>
        <dbReference type="PIRSR" id="PIRSR001430-1"/>
    </source>
</evidence>
<evidence type="ECO:0000256" key="7">
    <source>
        <dbReference type="RuleBase" id="RU003792"/>
    </source>
</evidence>
<proteinExistence type="inferred from homology"/>
<dbReference type="PIRSF" id="PIRSF001430">
    <property type="entry name" value="tRNA_psdUrid_synth"/>
    <property type="match status" value="1"/>
</dbReference>
<feature type="active site" description="Nucleophile" evidence="4 5">
    <location>
        <position position="53"/>
    </location>
</feature>
<dbReference type="AlphaFoldDB" id="A0A0R1W4K0"/>
<accession>A0A0R1W4K0</accession>
<dbReference type="EMBL" id="AZFX01000011">
    <property type="protein sequence ID" value="KRM12736.1"/>
    <property type="molecule type" value="Genomic_DNA"/>
</dbReference>
<dbReference type="PATRIC" id="fig|1423735.3.peg.193"/>
<dbReference type="InterPro" id="IPR001406">
    <property type="entry name" value="PsdUridine_synth_TruA"/>
</dbReference>
<dbReference type="InterPro" id="IPR020097">
    <property type="entry name" value="PsdUridine_synth_TruA_a/b_dom"/>
</dbReference>
<evidence type="ECO:0000259" key="8">
    <source>
        <dbReference type="Pfam" id="PF01416"/>
    </source>
</evidence>
<dbReference type="OrthoDB" id="9811823at2"/>
<evidence type="ECO:0000256" key="2">
    <source>
        <dbReference type="ARBA" id="ARBA00022694"/>
    </source>
</evidence>
<feature type="domain" description="Pseudouridine synthase I TruA alpha/beta" evidence="8">
    <location>
        <begin position="147"/>
        <end position="248"/>
    </location>
</feature>
<evidence type="ECO:0000256" key="1">
    <source>
        <dbReference type="ARBA" id="ARBA00009375"/>
    </source>
</evidence>
<comment type="function">
    <text evidence="4">Formation of pseudouridine at positions 38, 39 and 40 in the anticodon stem and loop of transfer RNAs.</text>
</comment>
<dbReference type="Gene3D" id="3.30.70.660">
    <property type="entry name" value="Pseudouridine synthase I, catalytic domain, C-terminal subdomain"/>
    <property type="match status" value="1"/>
</dbReference>
<dbReference type="CDD" id="cd02570">
    <property type="entry name" value="PseudoU_synth_EcTruA"/>
    <property type="match status" value="1"/>
</dbReference>
<keyword evidence="10" id="KW-1185">Reference proteome</keyword>
<reference evidence="9 10" key="1">
    <citation type="journal article" date="2015" name="Genome Announc.">
        <title>Expanding the biotechnology potential of lactobacilli through comparative genomics of 213 strains and associated genera.</title>
        <authorList>
            <person name="Sun Z."/>
            <person name="Harris H.M."/>
            <person name="McCann A."/>
            <person name="Guo C."/>
            <person name="Argimon S."/>
            <person name="Zhang W."/>
            <person name="Yang X."/>
            <person name="Jeffery I.B."/>
            <person name="Cooney J.C."/>
            <person name="Kagawa T.F."/>
            <person name="Liu W."/>
            <person name="Song Y."/>
            <person name="Salvetti E."/>
            <person name="Wrobel A."/>
            <person name="Rasinkangas P."/>
            <person name="Parkhill J."/>
            <person name="Rea M.C."/>
            <person name="O'Sullivan O."/>
            <person name="Ritari J."/>
            <person name="Douillard F.P."/>
            <person name="Paul Ross R."/>
            <person name="Yang R."/>
            <person name="Briner A.E."/>
            <person name="Felis G.E."/>
            <person name="de Vos W.M."/>
            <person name="Barrangou R."/>
            <person name="Klaenhammer T.R."/>
            <person name="Caufield P.W."/>
            <person name="Cui Y."/>
            <person name="Zhang H."/>
            <person name="O'Toole P.W."/>
        </authorList>
    </citation>
    <scope>NUCLEOTIDE SEQUENCE [LARGE SCALE GENOMIC DNA]</scope>
    <source>
        <strain evidence="9 10">DSM 17758</strain>
    </source>
</reference>
<feature type="binding site" evidence="4 6">
    <location>
        <position position="111"/>
    </location>
    <ligand>
        <name>substrate</name>
    </ligand>
</feature>
<dbReference type="Gene3D" id="3.30.70.580">
    <property type="entry name" value="Pseudouridine synthase I, catalytic domain, N-terminal subdomain"/>
    <property type="match status" value="1"/>
</dbReference>
<keyword evidence="3 4" id="KW-0413">Isomerase</keyword>
<dbReference type="Pfam" id="PF01416">
    <property type="entry name" value="PseudoU_synth_1"/>
    <property type="match status" value="2"/>
</dbReference>
<keyword evidence="2 4" id="KW-0819">tRNA processing</keyword>